<keyword evidence="1" id="KW-0732">Signal</keyword>
<gene>
    <name evidence="2" type="ORF">CROQUDRAFT_109159</name>
</gene>
<evidence type="ECO:0000256" key="1">
    <source>
        <dbReference type="SAM" id="SignalP"/>
    </source>
</evidence>
<feature type="signal peptide" evidence="1">
    <location>
        <begin position="1"/>
        <end position="28"/>
    </location>
</feature>
<keyword evidence="3" id="KW-1185">Reference proteome</keyword>
<evidence type="ECO:0000313" key="2">
    <source>
        <dbReference type="EMBL" id="KAG0143526.1"/>
    </source>
</evidence>
<dbReference type="AlphaFoldDB" id="A0A9P6T8Z3"/>
<proteinExistence type="predicted"/>
<name>A0A9P6T8Z3_9BASI</name>
<organism evidence="2 3">
    <name type="scientific">Cronartium quercuum f. sp. fusiforme G11</name>
    <dbReference type="NCBI Taxonomy" id="708437"/>
    <lineage>
        <taxon>Eukaryota</taxon>
        <taxon>Fungi</taxon>
        <taxon>Dikarya</taxon>
        <taxon>Basidiomycota</taxon>
        <taxon>Pucciniomycotina</taxon>
        <taxon>Pucciniomycetes</taxon>
        <taxon>Pucciniales</taxon>
        <taxon>Coleosporiaceae</taxon>
        <taxon>Cronartium</taxon>
    </lineage>
</organism>
<feature type="chain" id="PRO_5040441809" evidence="1">
    <location>
        <begin position="29"/>
        <end position="487"/>
    </location>
</feature>
<accession>A0A9P6T8Z3</accession>
<evidence type="ECO:0000313" key="3">
    <source>
        <dbReference type="Proteomes" id="UP000886653"/>
    </source>
</evidence>
<sequence>MLLRHALQSYMSLIYLLLVFELFDQLSTTPALAPISKISEEVQNVSPVNMIRTLASTRITYPSWTKTSILERFPPGVHKAKYVRKFTRWQRWEKKLYRAYFRQLKLEMKPKHLHGSKPMSKKKNWWKRFTYSTGDFFLFFQDWIKKHFGWICFWKKKTDPVEDLVTDLTPKPQEIRIPASNQPKIPSGPIYQLHKPDSSESGFVLKAYTPLQARKGMTSKEGEVADVSTSPPSAYNSLKSPLDSEFSDQEKVLIDTAIGGTGLYRADAMNQIFDIIRAGVYHKRNPKKTDILADLIEALIPRTEDLFGCVHLGTLIETVKAQRPEVELETKLETSLQILENKMDSFGLPEQPVEAEQAVFKKLFIEACRNPSEITNDVEIEDVLELASWVAPRAYYTITGHWKYSTKGDFEKLAPHEMSWIYDEFLKYFNVRDIEQIRPTIADQLLSKLSAKALAKIILSKSGDDKDWKAVHLKLESFSSHWVHLYD</sequence>
<protein>
    <submittedName>
        <fullName evidence="2">Uncharacterized protein</fullName>
    </submittedName>
</protein>
<comment type="caution">
    <text evidence="2">The sequence shown here is derived from an EMBL/GenBank/DDBJ whole genome shotgun (WGS) entry which is preliminary data.</text>
</comment>
<reference evidence="2" key="1">
    <citation type="submission" date="2013-11" db="EMBL/GenBank/DDBJ databases">
        <title>Genome sequence of the fusiform rust pathogen reveals effectors for host alternation and coevolution with pine.</title>
        <authorList>
            <consortium name="DOE Joint Genome Institute"/>
            <person name="Smith K."/>
            <person name="Pendleton A."/>
            <person name="Kubisiak T."/>
            <person name="Anderson C."/>
            <person name="Salamov A."/>
            <person name="Aerts A."/>
            <person name="Riley R."/>
            <person name="Clum A."/>
            <person name="Lindquist E."/>
            <person name="Ence D."/>
            <person name="Campbell M."/>
            <person name="Kronenberg Z."/>
            <person name="Feau N."/>
            <person name="Dhillon B."/>
            <person name="Hamelin R."/>
            <person name="Burleigh J."/>
            <person name="Smith J."/>
            <person name="Yandell M."/>
            <person name="Nelson C."/>
            <person name="Grigoriev I."/>
            <person name="Davis J."/>
        </authorList>
    </citation>
    <scope>NUCLEOTIDE SEQUENCE</scope>
    <source>
        <strain evidence="2">G11</strain>
    </source>
</reference>
<dbReference type="EMBL" id="MU167317">
    <property type="protein sequence ID" value="KAG0143526.1"/>
    <property type="molecule type" value="Genomic_DNA"/>
</dbReference>
<dbReference type="Proteomes" id="UP000886653">
    <property type="component" value="Unassembled WGS sequence"/>
</dbReference>